<feature type="transmembrane region" description="Helical" evidence="3">
    <location>
        <begin position="12"/>
        <end position="33"/>
    </location>
</feature>
<evidence type="ECO:0000256" key="3">
    <source>
        <dbReference type="SAM" id="Phobius"/>
    </source>
</evidence>
<organism evidence="4 5">
    <name type="scientific">Rhodotorula diobovata</name>
    <dbReference type="NCBI Taxonomy" id="5288"/>
    <lineage>
        <taxon>Eukaryota</taxon>
        <taxon>Fungi</taxon>
        <taxon>Dikarya</taxon>
        <taxon>Basidiomycota</taxon>
        <taxon>Pucciniomycotina</taxon>
        <taxon>Microbotryomycetes</taxon>
        <taxon>Sporidiobolales</taxon>
        <taxon>Sporidiobolaceae</taxon>
        <taxon>Rhodotorula</taxon>
    </lineage>
</organism>
<keyword evidence="5" id="KW-1185">Reference proteome</keyword>
<evidence type="ECO:0000313" key="4">
    <source>
        <dbReference type="EMBL" id="TNY18143.1"/>
    </source>
</evidence>
<proteinExistence type="inferred from homology"/>
<reference evidence="4 5" key="1">
    <citation type="submission" date="2019-03" db="EMBL/GenBank/DDBJ databases">
        <title>Rhodosporidium diobovatum UCD-FST 08-225 genome sequencing, assembly, and annotation.</title>
        <authorList>
            <person name="Fakankun I.U."/>
            <person name="Fristensky B."/>
            <person name="Levin D.B."/>
        </authorList>
    </citation>
    <scope>NUCLEOTIDE SEQUENCE [LARGE SCALE GENOMIC DNA]</scope>
    <source>
        <strain evidence="4 5">UCD-FST 08-225</strain>
    </source>
</reference>
<dbReference type="AlphaFoldDB" id="A0A5C5FMS9"/>
<keyword evidence="3" id="KW-0472">Membrane</keyword>
<dbReference type="EMBL" id="SOZI01000154">
    <property type="protein sequence ID" value="TNY18143.1"/>
    <property type="molecule type" value="Genomic_DNA"/>
</dbReference>
<evidence type="ECO:0000256" key="1">
    <source>
        <dbReference type="ARBA" id="ARBA00005564"/>
    </source>
</evidence>
<keyword evidence="3" id="KW-0812">Transmembrane</keyword>
<comment type="similarity">
    <text evidence="1">Belongs to the cycloisomerase 2 family.</text>
</comment>
<keyword evidence="3" id="KW-1133">Transmembrane helix</keyword>
<dbReference type="InterPro" id="IPR019405">
    <property type="entry name" value="Lactonase_7-beta_prop"/>
</dbReference>
<dbReference type="InterPro" id="IPR050282">
    <property type="entry name" value="Cycloisomerase_2"/>
</dbReference>
<name>A0A5C5FMS9_9BASI</name>
<accession>A0A5C5FMS9</accession>
<gene>
    <name evidence="4" type="ORF">DMC30DRAFT_356020</name>
</gene>
<dbReference type="PANTHER" id="PTHR30344:SF4">
    <property type="entry name" value="CYCLASE, PUTATIVE (AFU_ORTHOLOGUE AFUA_6G11580)-RELATED"/>
    <property type="match status" value="1"/>
</dbReference>
<dbReference type="STRING" id="5288.A0A5C5FMS9"/>
<dbReference type="Pfam" id="PF10282">
    <property type="entry name" value="Lactonase"/>
    <property type="match status" value="1"/>
</dbReference>
<dbReference type="OrthoDB" id="1715191at2759"/>
<evidence type="ECO:0000313" key="5">
    <source>
        <dbReference type="Proteomes" id="UP000311382"/>
    </source>
</evidence>
<dbReference type="GO" id="GO:0017057">
    <property type="term" value="F:6-phosphogluconolactonase activity"/>
    <property type="evidence" value="ECO:0007669"/>
    <property type="project" value="TreeGrafter"/>
</dbReference>
<feature type="region of interest" description="Disordered" evidence="2">
    <location>
        <begin position="396"/>
        <end position="422"/>
    </location>
</feature>
<feature type="compositionally biased region" description="Basic and acidic residues" evidence="2">
    <location>
        <begin position="400"/>
        <end position="412"/>
    </location>
</feature>
<sequence>MSASDSLLCPRVHYLLSGTFNTLFLYLLAFSPYGPAGPTLTVHRKHRAEGPHQFLALSQDRKTAYATTWAQPPTLSSWEVLAGGRDGVAKVNTVPISATGSYLTVSPPSLGFSSARIYQAGGPVAQTFAADSATGGFGEQLQEVIYLDGGEEELRDPKTDKTRVALRYGSHAVDIDPVLQRAYVPHVGRDSIFVYSFNQDGTLHHLNEVPSHGNKGHEGPRHSIPSADGKKLYVVTEHTSYLDVYNVLPSPPYLSHAQRLSVIPPHQHPTRAQYRGDTLRLSADRRRLFVTTRGKTPRERGWVAVFDLAGDGAVREREEEGGEEGYGARSRFETRNSGGKANAIEAFPFAASDEARRGHDWVVLTDDEEGYVSVLEWRDEWDELREVASVRLGVDAPVEGEGKGEVSEEEKGTGASHAVWLS</sequence>
<dbReference type="Proteomes" id="UP000311382">
    <property type="component" value="Unassembled WGS sequence"/>
</dbReference>
<evidence type="ECO:0000256" key="2">
    <source>
        <dbReference type="SAM" id="MobiDB-lite"/>
    </source>
</evidence>
<comment type="caution">
    <text evidence="4">The sequence shown here is derived from an EMBL/GenBank/DDBJ whole genome shotgun (WGS) entry which is preliminary data.</text>
</comment>
<dbReference type="PANTHER" id="PTHR30344">
    <property type="entry name" value="6-PHOSPHOGLUCONOLACTONASE-RELATED"/>
    <property type="match status" value="1"/>
</dbReference>
<protein>
    <submittedName>
        <fullName evidence="4">Lactonase, 7-bladed beta-propeller-domain-containing protein</fullName>
    </submittedName>
</protein>
<dbReference type="Gene3D" id="2.130.10.10">
    <property type="entry name" value="YVTN repeat-like/Quinoprotein amine dehydrogenase"/>
    <property type="match status" value="1"/>
</dbReference>
<dbReference type="SUPFAM" id="SSF51004">
    <property type="entry name" value="C-terminal (heme d1) domain of cytochrome cd1-nitrite reductase"/>
    <property type="match status" value="1"/>
</dbReference>
<dbReference type="InterPro" id="IPR015943">
    <property type="entry name" value="WD40/YVTN_repeat-like_dom_sf"/>
</dbReference>
<dbReference type="InterPro" id="IPR011048">
    <property type="entry name" value="Haem_d1_sf"/>
</dbReference>